<name>A0AAE9ZV53_9BACT</name>
<organism evidence="1 2">
    <name type="scientific">Synoicihabitans lomoniglobus</name>
    <dbReference type="NCBI Taxonomy" id="2909285"/>
    <lineage>
        <taxon>Bacteria</taxon>
        <taxon>Pseudomonadati</taxon>
        <taxon>Verrucomicrobiota</taxon>
        <taxon>Opitutia</taxon>
        <taxon>Opitutales</taxon>
        <taxon>Opitutaceae</taxon>
        <taxon>Synoicihabitans</taxon>
    </lineage>
</organism>
<dbReference type="AlphaFoldDB" id="A0AAE9ZV53"/>
<proteinExistence type="predicted"/>
<sequence>MKPVIRLILVALVAGVVAFGITKQLTPDATTTSEVAWLESEFALTPEQAAKITALHDAYRPVCAAHCEAIMTTREALAAATAPSERAATESQLQSLIATCHANTREHLRAVAAAMSSDQGQRYLDMIGPRLTAHQHAQPFGLR</sequence>
<evidence type="ECO:0000313" key="2">
    <source>
        <dbReference type="Proteomes" id="UP001218638"/>
    </source>
</evidence>
<dbReference type="EMBL" id="CP119075">
    <property type="protein sequence ID" value="WED63644.1"/>
    <property type="molecule type" value="Genomic_DNA"/>
</dbReference>
<dbReference type="RefSeq" id="WP_330929851.1">
    <property type="nucleotide sequence ID" value="NZ_CP119075.1"/>
</dbReference>
<dbReference type="Proteomes" id="UP001218638">
    <property type="component" value="Chromosome"/>
</dbReference>
<dbReference type="InterPro" id="IPR012899">
    <property type="entry name" value="LTXXQ"/>
</dbReference>
<evidence type="ECO:0000313" key="1">
    <source>
        <dbReference type="EMBL" id="WED63644.1"/>
    </source>
</evidence>
<dbReference type="KEGG" id="slom:PXH66_15005"/>
<dbReference type="Pfam" id="PF07813">
    <property type="entry name" value="LTXXQ"/>
    <property type="match status" value="1"/>
</dbReference>
<protein>
    <submittedName>
        <fullName evidence="1">Spy/CpxP family protein refolding chaperone</fullName>
    </submittedName>
</protein>
<dbReference type="Gene3D" id="1.20.120.1490">
    <property type="match status" value="1"/>
</dbReference>
<accession>A0AAE9ZV53</accession>
<gene>
    <name evidence="1" type="ORF">PXH66_15005</name>
</gene>
<keyword evidence="2" id="KW-1185">Reference proteome</keyword>
<reference evidence="1" key="1">
    <citation type="submission" date="2023-03" db="EMBL/GenBank/DDBJ databases">
        <title>Lomoglobus Profundus gen. nov., sp. nov., a novel member of the phylum Verrucomicrobia, isolated from deep-marine sediment of South China Sea.</title>
        <authorList>
            <person name="Ahmad T."/>
            <person name="Ishaq S.E."/>
            <person name="Wang F."/>
        </authorList>
    </citation>
    <scope>NUCLEOTIDE SEQUENCE</scope>
    <source>
        <strain evidence="1">LMO-M01</strain>
    </source>
</reference>